<protein>
    <submittedName>
        <fullName evidence="1">Uncharacterized protein</fullName>
    </submittedName>
</protein>
<dbReference type="AlphaFoldDB" id="A0A7S2CBW6"/>
<reference evidence="1" key="1">
    <citation type="submission" date="2021-01" db="EMBL/GenBank/DDBJ databases">
        <authorList>
            <person name="Corre E."/>
            <person name="Pelletier E."/>
            <person name="Niang G."/>
            <person name="Scheremetjew M."/>
            <person name="Finn R."/>
            <person name="Kale V."/>
            <person name="Holt S."/>
            <person name="Cochrane G."/>
            <person name="Meng A."/>
            <person name="Brown T."/>
            <person name="Cohen L."/>
        </authorList>
    </citation>
    <scope>NUCLEOTIDE SEQUENCE</scope>
    <source>
        <strain evidence="1">CCMP1381</strain>
    </source>
</reference>
<sequence length="154" mass="18290">MRIVSIHESPESEIIAHRIVRRGEARDESFQSSTNLSFETNKWIKSAPRTSRPARGESFQPTNRFNPRIARRIVRRGRRGANRFIPRIIDTDELTTSGRIPILWTKTAAEEGIDDEEYKKFLRWYGERLRKDLWRPMWVERSREMASMKNDEIS</sequence>
<accession>A0A7S2CBW6</accession>
<gene>
    <name evidence="1" type="ORF">DSPE1174_LOCUS13662</name>
</gene>
<organism evidence="1">
    <name type="scientific">Octactis speculum</name>
    <dbReference type="NCBI Taxonomy" id="3111310"/>
    <lineage>
        <taxon>Eukaryota</taxon>
        <taxon>Sar</taxon>
        <taxon>Stramenopiles</taxon>
        <taxon>Ochrophyta</taxon>
        <taxon>Dictyochophyceae</taxon>
        <taxon>Dictyochales</taxon>
        <taxon>Dictyochaceae</taxon>
        <taxon>Octactis</taxon>
    </lineage>
</organism>
<evidence type="ECO:0000313" key="1">
    <source>
        <dbReference type="EMBL" id="CAD9421388.1"/>
    </source>
</evidence>
<proteinExistence type="predicted"/>
<dbReference type="EMBL" id="HBGS01026940">
    <property type="protein sequence ID" value="CAD9421388.1"/>
    <property type="molecule type" value="Transcribed_RNA"/>
</dbReference>
<name>A0A7S2CBW6_9STRA</name>